<evidence type="ECO:0000313" key="4">
    <source>
        <dbReference type="Proteomes" id="UP000198923"/>
    </source>
</evidence>
<feature type="transmembrane region" description="Helical" evidence="2">
    <location>
        <begin position="432"/>
        <end position="454"/>
    </location>
</feature>
<feature type="transmembrane region" description="Helical" evidence="2">
    <location>
        <begin position="56"/>
        <end position="75"/>
    </location>
</feature>
<feature type="transmembrane region" description="Helical" evidence="2">
    <location>
        <begin position="159"/>
        <end position="181"/>
    </location>
</feature>
<feature type="transmembrane region" description="Helical" evidence="2">
    <location>
        <begin position="365"/>
        <end position="384"/>
    </location>
</feature>
<proteinExistence type="predicted"/>
<dbReference type="RefSeq" id="WP_093169747.1">
    <property type="nucleotide sequence ID" value="NZ_FNCN01000006.1"/>
</dbReference>
<dbReference type="Proteomes" id="UP000198923">
    <property type="component" value="Unassembled WGS sequence"/>
</dbReference>
<dbReference type="AlphaFoldDB" id="A0A1G7VVB0"/>
<protein>
    <recommendedName>
        <fullName evidence="5">4-amino-4-deoxy-L-arabinose transferase</fullName>
    </recommendedName>
</protein>
<feature type="transmembrane region" description="Helical" evidence="2">
    <location>
        <begin position="404"/>
        <end position="420"/>
    </location>
</feature>
<dbReference type="EMBL" id="FNCN01000006">
    <property type="protein sequence ID" value="SDG63349.1"/>
    <property type="molecule type" value="Genomic_DNA"/>
</dbReference>
<evidence type="ECO:0000256" key="1">
    <source>
        <dbReference type="SAM" id="MobiDB-lite"/>
    </source>
</evidence>
<evidence type="ECO:0008006" key="5">
    <source>
        <dbReference type="Google" id="ProtNLM"/>
    </source>
</evidence>
<reference evidence="3 4" key="1">
    <citation type="submission" date="2016-10" db="EMBL/GenBank/DDBJ databases">
        <authorList>
            <person name="de Groot N.N."/>
        </authorList>
    </citation>
    <scope>NUCLEOTIDE SEQUENCE [LARGE SCALE GENOMIC DNA]</scope>
    <source>
        <strain evidence="3 4">CPCC 201354</strain>
    </source>
</reference>
<feature type="transmembrane region" description="Helical" evidence="2">
    <location>
        <begin position="265"/>
        <end position="282"/>
    </location>
</feature>
<name>A0A1G7VVB0_9ACTN</name>
<dbReference type="OrthoDB" id="3778510at2"/>
<feature type="region of interest" description="Disordered" evidence="1">
    <location>
        <begin position="1"/>
        <end position="36"/>
    </location>
</feature>
<evidence type="ECO:0000313" key="3">
    <source>
        <dbReference type="EMBL" id="SDG63349.1"/>
    </source>
</evidence>
<gene>
    <name evidence="3" type="ORF">SAMN05421505_10653</name>
</gene>
<keyword evidence="2" id="KW-0472">Membrane</keyword>
<feature type="transmembrane region" description="Helical" evidence="2">
    <location>
        <begin position="218"/>
        <end position="245"/>
    </location>
</feature>
<evidence type="ECO:0000256" key="2">
    <source>
        <dbReference type="SAM" id="Phobius"/>
    </source>
</evidence>
<feature type="compositionally biased region" description="Basic and acidic residues" evidence="1">
    <location>
        <begin position="9"/>
        <end position="28"/>
    </location>
</feature>
<feature type="transmembrane region" description="Helical" evidence="2">
    <location>
        <begin position="341"/>
        <end position="358"/>
    </location>
</feature>
<dbReference type="STRING" id="504805.SAMN05421505_10653"/>
<feature type="transmembrane region" description="Helical" evidence="2">
    <location>
        <begin position="126"/>
        <end position="147"/>
    </location>
</feature>
<keyword evidence="2" id="KW-1133">Transmembrane helix</keyword>
<keyword evidence="2" id="KW-0812">Transmembrane</keyword>
<organism evidence="3 4">
    <name type="scientific">Sinosporangium album</name>
    <dbReference type="NCBI Taxonomy" id="504805"/>
    <lineage>
        <taxon>Bacteria</taxon>
        <taxon>Bacillati</taxon>
        <taxon>Actinomycetota</taxon>
        <taxon>Actinomycetes</taxon>
        <taxon>Streptosporangiales</taxon>
        <taxon>Streptosporangiaceae</taxon>
        <taxon>Sinosporangium</taxon>
    </lineage>
</organism>
<sequence>MTLRASPGHGDRPERDTPHADGAEDESRAGGPCGDAVPTATTGALAPRARSAAGPLLAAACVLIAAAVCWKWVVLSNGYFREDDFEYTVRGFENALDLDYLTRVHWGQLMPGGFALAWLLARVAPYNWELTSAITLAGHALAALAAFRMLRVLFGSRPAILAPLAVYLFTPLTLPALGWWAAALNLVPLQIAAPMAVSAHVLYLRTGCRGHLWAATGWITFGLLCFLKAGAIPLILFGLTLGWFAGRGGTGGAAALKDTVWRHRRAWTMYAVPLAAYAVVYLSRLGGSGTRISVTALGDVAEFARRLITETFPATAVGATWDWSPVGTGGYALAAPAAPHLRVALAATVAVVAASLLLSRGAWRAWALLVCYLVCADVLPIALGRLSPGSVGLAGAETRYTADAAFVLMLCLSLAFLPVEGTERRVTPLRRLTARAAVPVTAVALTAFTASSLWSGTRLVAAVDGRPARGYVETARAQLAAASHDADIFDRPVPSHVAGPLFGAYAHTSHVLAPLAKPIHRRTMRTQPPSEHPLVLDDTGRLTPLSVRGTRRTPPSGLCWPQAGNAVDIPVRGMTAAGESTHIVKLEHISQSEILVSIAFGRGRISTAIPHGLKATTFGVTGGGGARLRLIIETPGSSVCVTAATVGVAVPKR</sequence>
<keyword evidence="4" id="KW-1185">Reference proteome</keyword>
<accession>A0A1G7VVB0</accession>